<feature type="non-terminal residue" evidence="14">
    <location>
        <position position="404"/>
    </location>
</feature>
<organism evidence="14 15">
    <name type="scientific">Homarus americanus</name>
    <name type="common">American lobster</name>
    <dbReference type="NCBI Taxonomy" id="6706"/>
    <lineage>
        <taxon>Eukaryota</taxon>
        <taxon>Metazoa</taxon>
        <taxon>Ecdysozoa</taxon>
        <taxon>Arthropoda</taxon>
        <taxon>Crustacea</taxon>
        <taxon>Multicrustacea</taxon>
        <taxon>Malacostraca</taxon>
        <taxon>Eumalacostraca</taxon>
        <taxon>Eucarida</taxon>
        <taxon>Decapoda</taxon>
        <taxon>Pleocyemata</taxon>
        <taxon>Astacidea</taxon>
        <taxon>Nephropoidea</taxon>
        <taxon>Nephropidae</taxon>
        <taxon>Homarus</taxon>
    </lineage>
</organism>
<proteinExistence type="predicted"/>
<evidence type="ECO:0000313" key="14">
    <source>
        <dbReference type="EMBL" id="KAG7168992.1"/>
    </source>
</evidence>
<dbReference type="Gene3D" id="3.40.50.970">
    <property type="match status" value="1"/>
</dbReference>
<dbReference type="FunFam" id="3.40.50.970:FF:000006">
    <property type="entry name" value="Pyruvate dehydrogenase E1 component subunit beta"/>
    <property type="match status" value="1"/>
</dbReference>
<sequence>EKLYQKSKKPRPEPRQSSGTGPGVRVRGVVDRRCSRPQYSNYIRKMALSSTRIAKKLSGALSRSFSTSRVVAANQLTVRDALNSALDEEMERDETVFLMGEEVAQYDGAYKVSRGLWKKYGDKRVIDTPITESGFAGIAVGAAMGGLRPVCEFMTFNFSMQAIDHVINSASKTFYMSAGTIHVPIVFRGPNGSAAGVGAQHSQCFGAWYSHCPGLKVVSPYSSEDAKGLLKAAIRDPDPVVVLENELVYGTAFEVSDEVLTKDFVVPIGKAKIEREGQHVTLVAHSRAVLLALEAATALAGEGVECEVINLRSLRPLDEETIVKSVTKTHNLVTVEQGWPQSGIGSEICARVVESPAYHYLESPVVRVTGVDVPMPYAKSLEIACIPQPHDVIKAVKKVLKIIK</sequence>
<dbReference type="CDD" id="cd07036">
    <property type="entry name" value="TPP_PYR_E1-PDHc-beta_like"/>
    <property type="match status" value="1"/>
</dbReference>
<dbReference type="NCBIfam" id="NF006667">
    <property type="entry name" value="PRK09212.1"/>
    <property type="match status" value="1"/>
</dbReference>
<dbReference type="SMART" id="SM00861">
    <property type="entry name" value="Transket_pyr"/>
    <property type="match status" value="1"/>
</dbReference>
<evidence type="ECO:0000256" key="7">
    <source>
        <dbReference type="ARBA" id="ARBA00023052"/>
    </source>
</evidence>
<evidence type="ECO:0000256" key="10">
    <source>
        <dbReference type="ARBA" id="ARBA00051231"/>
    </source>
</evidence>
<keyword evidence="6 11" id="KW-0560">Oxidoreductase</keyword>
<dbReference type="Pfam" id="PF02780">
    <property type="entry name" value="Transketolase_C"/>
    <property type="match status" value="1"/>
</dbReference>
<keyword evidence="9 11" id="KW-0670">Pyruvate</keyword>
<evidence type="ECO:0000256" key="1">
    <source>
        <dbReference type="ARBA" id="ARBA00001964"/>
    </source>
</evidence>
<evidence type="ECO:0000313" key="15">
    <source>
        <dbReference type="Proteomes" id="UP000747542"/>
    </source>
</evidence>
<dbReference type="PANTHER" id="PTHR11624:SF96">
    <property type="entry name" value="PYRUVATE DEHYDROGENASE E1 COMPONENT SUBUNIT BETA, MITOCHONDRIAL"/>
    <property type="match status" value="1"/>
</dbReference>
<evidence type="ECO:0000256" key="9">
    <source>
        <dbReference type="ARBA" id="ARBA00023317"/>
    </source>
</evidence>
<dbReference type="FunFam" id="3.40.50.920:FF:000001">
    <property type="entry name" value="Pyruvate dehydrogenase E1 beta subunit"/>
    <property type="match status" value="1"/>
</dbReference>
<dbReference type="Proteomes" id="UP000747542">
    <property type="component" value="Unassembled WGS sequence"/>
</dbReference>
<feature type="domain" description="Transketolase-like pyrimidine-binding" evidence="13">
    <location>
        <begin position="76"/>
        <end position="251"/>
    </location>
</feature>
<keyword evidence="4" id="KW-0809">Transit peptide</keyword>
<comment type="catalytic activity">
    <reaction evidence="10 11">
        <text>N(6)-[(R)-lipoyl]-L-lysyl-[protein] + pyruvate + H(+) = N(6)-[(R)-S(8)-acetyldihydrolipoyl]-L-lysyl-[protein] + CO2</text>
        <dbReference type="Rhea" id="RHEA:19189"/>
        <dbReference type="Rhea" id="RHEA-COMP:10474"/>
        <dbReference type="Rhea" id="RHEA-COMP:10478"/>
        <dbReference type="ChEBI" id="CHEBI:15361"/>
        <dbReference type="ChEBI" id="CHEBI:15378"/>
        <dbReference type="ChEBI" id="CHEBI:16526"/>
        <dbReference type="ChEBI" id="CHEBI:83099"/>
        <dbReference type="ChEBI" id="CHEBI:83111"/>
        <dbReference type="EC" id="1.2.4.1"/>
    </reaction>
</comment>
<dbReference type="GO" id="GO:0046872">
    <property type="term" value="F:metal ion binding"/>
    <property type="evidence" value="ECO:0007669"/>
    <property type="project" value="UniProtKB-KW"/>
</dbReference>
<comment type="function">
    <text evidence="11">The pyruvate dehydrogenase complex catalyzes the overall conversion of pyruvate to acetyl-CoA and CO2.</text>
</comment>
<dbReference type="GO" id="GO:0006086">
    <property type="term" value="P:pyruvate decarboxylation to acetyl-CoA"/>
    <property type="evidence" value="ECO:0007669"/>
    <property type="project" value="InterPro"/>
</dbReference>
<dbReference type="SUPFAM" id="SSF52922">
    <property type="entry name" value="TK C-terminal domain-like"/>
    <property type="match status" value="1"/>
</dbReference>
<dbReference type="GO" id="GO:0005739">
    <property type="term" value="C:mitochondrion"/>
    <property type="evidence" value="ECO:0007669"/>
    <property type="project" value="UniProtKB-SubCell"/>
</dbReference>
<evidence type="ECO:0000256" key="11">
    <source>
        <dbReference type="RuleBase" id="RU364074"/>
    </source>
</evidence>
<keyword evidence="7 11" id="KW-0786">Thiamine pyrophosphate</keyword>
<dbReference type="InterPro" id="IPR027110">
    <property type="entry name" value="PDHB_mito-type"/>
</dbReference>
<evidence type="ECO:0000256" key="12">
    <source>
        <dbReference type="SAM" id="MobiDB-lite"/>
    </source>
</evidence>
<dbReference type="NCBIfam" id="NF008854">
    <property type="entry name" value="PRK11892.1"/>
    <property type="match status" value="1"/>
</dbReference>
<keyword evidence="8" id="KW-0496">Mitochondrion</keyword>
<evidence type="ECO:0000256" key="5">
    <source>
        <dbReference type="ARBA" id="ARBA00022958"/>
    </source>
</evidence>
<gene>
    <name evidence="14" type="primary">Pdhb-L</name>
    <name evidence="14" type="ORF">Hamer_G011683</name>
</gene>
<dbReference type="InterPro" id="IPR033248">
    <property type="entry name" value="Transketolase_C"/>
</dbReference>
<dbReference type="Pfam" id="PF02779">
    <property type="entry name" value="Transket_pyr"/>
    <property type="match status" value="1"/>
</dbReference>
<dbReference type="EC" id="1.2.4.1" evidence="11"/>
<keyword evidence="3" id="KW-0479">Metal-binding</keyword>
<comment type="cofactor">
    <cofactor evidence="1 11">
        <name>thiamine diphosphate</name>
        <dbReference type="ChEBI" id="CHEBI:58937"/>
    </cofactor>
</comment>
<dbReference type="GO" id="GO:0004739">
    <property type="term" value="F:pyruvate dehydrogenase (acetyl-transferring) activity"/>
    <property type="evidence" value="ECO:0007669"/>
    <property type="project" value="UniProtKB-UniRule"/>
</dbReference>
<comment type="subcellular location">
    <subcellularLocation>
        <location evidence="2">Mitochondrion</location>
    </subcellularLocation>
</comment>
<keyword evidence="5" id="KW-0630">Potassium</keyword>
<dbReference type="SUPFAM" id="SSF52518">
    <property type="entry name" value="Thiamin diphosphate-binding fold (THDP-binding)"/>
    <property type="match status" value="1"/>
</dbReference>
<reference evidence="14" key="1">
    <citation type="journal article" date="2021" name="Sci. Adv.">
        <title>The American lobster genome reveals insights on longevity, neural, and immune adaptations.</title>
        <authorList>
            <person name="Polinski J.M."/>
            <person name="Zimin A.V."/>
            <person name="Clark K.F."/>
            <person name="Kohn A.B."/>
            <person name="Sadowski N."/>
            <person name="Timp W."/>
            <person name="Ptitsyn A."/>
            <person name="Khanna P."/>
            <person name="Romanova D.Y."/>
            <person name="Williams P."/>
            <person name="Greenwood S.J."/>
            <person name="Moroz L.L."/>
            <person name="Walt D.R."/>
            <person name="Bodnar A.G."/>
        </authorList>
    </citation>
    <scope>NUCLEOTIDE SEQUENCE</scope>
    <source>
        <strain evidence="14">GMGI-L3</strain>
    </source>
</reference>
<dbReference type="PANTHER" id="PTHR11624">
    <property type="entry name" value="DEHYDROGENASE RELATED"/>
    <property type="match status" value="1"/>
</dbReference>
<accession>A0A8J5K250</accession>
<name>A0A8J5K250_HOMAM</name>
<evidence type="ECO:0000256" key="3">
    <source>
        <dbReference type="ARBA" id="ARBA00022723"/>
    </source>
</evidence>
<feature type="region of interest" description="Disordered" evidence="12">
    <location>
        <begin position="1"/>
        <end position="26"/>
    </location>
</feature>
<dbReference type="InterPro" id="IPR005475">
    <property type="entry name" value="Transketolase-like_Pyr-bd"/>
</dbReference>
<evidence type="ECO:0000256" key="4">
    <source>
        <dbReference type="ARBA" id="ARBA00022946"/>
    </source>
</evidence>
<keyword evidence="15" id="KW-1185">Reference proteome</keyword>
<dbReference type="EMBL" id="JAHLQT010018664">
    <property type="protein sequence ID" value="KAG7168992.1"/>
    <property type="molecule type" value="Genomic_DNA"/>
</dbReference>
<dbReference type="Gene3D" id="3.40.50.920">
    <property type="match status" value="1"/>
</dbReference>
<dbReference type="InterPro" id="IPR009014">
    <property type="entry name" value="Transketo_C/PFOR_II"/>
</dbReference>
<evidence type="ECO:0000259" key="13">
    <source>
        <dbReference type="SMART" id="SM00861"/>
    </source>
</evidence>
<dbReference type="AlphaFoldDB" id="A0A8J5K250"/>
<evidence type="ECO:0000256" key="2">
    <source>
        <dbReference type="ARBA" id="ARBA00004173"/>
    </source>
</evidence>
<comment type="caution">
    <text evidence="14">The sequence shown here is derived from an EMBL/GenBank/DDBJ whole genome shotgun (WGS) entry which is preliminary data.</text>
</comment>
<feature type="compositionally biased region" description="Basic and acidic residues" evidence="12">
    <location>
        <begin position="1"/>
        <end position="14"/>
    </location>
</feature>
<protein>
    <recommendedName>
        <fullName evidence="11">Pyruvate dehydrogenase E1 component subunit beta</fullName>
        <ecNumber evidence="11">1.2.4.1</ecNumber>
    </recommendedName>
</protein>
<evidence type="ECO:0000256" key="6">
    <source>
        <dbReference type="ARBA" id="ARBA00023002"/>
    </source>
</evidence>
<evidence type="ECO:0000256" key="8">
    <source>
        <dbReference type="ARBA" id="ARBA00023128"/>
    </source>
</evidence>
<dbReference type="InterPro" id="IPR029061">
    <property type="entry name" value="THDP-binding"/>
</dbReference>